<dbReference type="EMBL" id="JBHSWB010000004">
    <property type="protein sequence ID" value="MFC6663655.1"/>
    <property type="molecule type" value="Genomic_DNA"/>
</dbReference>
<name>A0ABW1ZV87_9DEIO</name>
<evidence type="ECO:0000313" key="2">
    <source>
        <dbReference type="EMBL" id="MFC6663655.1"/>
    </source>
</evidence>
<protein>
    <submittedName>
        <fullName evidence="2">Uncharacterized protein</fullName>
    </submittedName>
</protein>
<comment type="caution">
    <text evidence="2">The sequence shown here is derived from an EMBL/GenBank/DDBJ whole genome shotgun (WGS) entry which is preliminary data.</text>
</comment>
<feature type="transmembrane region" description="Helical" evidence="1">
    <location>
        <begin position="31"/>
        <end position="50"/>
    </location>
</feature>
<gene>
    <name evidence="2" type="ORF">ACFP90_26950</name>
</gene>
<reference evidence="3" key="1">
    <citation type="journal article" date="2019" name="Int. J. Syst. Evol. Microbiol.">
        <title>The Global Catalogue of Microorganisms (GCM) 10K type strain sequencing project: providing services to taxonomists for standard genome sequencing and annotation.</title>
        <authorList>
            <consortium name="The Broad Institute Genomics Platform"/>
            <consortium name="The Broad Institute Genome Sequencing Center for Infectious Disease"/>
            <person name="Wu L."/>
            <person name="Ma J."/>
        </authorList>
    </citation>
    <scope>NUCLEOTIDE SEQUENCE [LARGE SCALE GENOMIC DNA]</scope>
    <source>
        <strain evidence="3">CCUG 63830</strain>
    </source>
</reference>
<sequence length="139" mass="16438">MFSWQILIHALGQLFRWRQLTLEHQEVINSLTLRLLYTLILLGSLVLALFDLFQGQLLFFAVFLILFSPAPSIYFTWECYHMKLYPRGFSKRGQLQLFKLGFLGMILLIVVGPWPIKLVMTYLVGWLLKTFYDVRYRNG</sequence>
<evidence type="ECO:0000313" key="3">
    <source>
        <dbReference type="Proteomes" id="UP001596317"/>
    </source>
</evidence>
<feature type="transmembrane region" description="Helical" evidence="1">
    <location>
        <begin position="56"/>
        <end position="77"/>
    </location>
</feature>
<keyword evidence="1" id="KW-0472">Membrane</keyword>
<dbReference type="RefSeq" id="WP_380059308.1">
    <property type="nucleotide sequence ID" value="NZ_JBHSWB010000004.1"/>
</dbReference>
<keyword evidence="1" id="KW-0812">Transmembrane</keyword>
<accession>A0ABW1ZV87</accession>
<keyword evidence="1" id="KW-1133">Transmembrane helix</keyword>
<organism evidence="2 3">
    <name type="scientific">Deinococcus multiflagellatus</name>
    <dbReference type="NCBI Taxonomy" id="1656887"/>
    <lineage>
        <taxon>Bacteria</taxon>
        <taxon>Thermotogati</taxon>
        <taxon>Deinococcota</taxon>
        <taxon>Deinococci</taxon>
        <taxon>Deinococcales</taxon>
        <taxon>Deinococcaceae</taxon>
        <taxon>Deinococcus</taxon>
    </lineage>
</organism>
<evidence type="ECO:0000256" key="1">
    <source>
        <dbReference type="SAM" id="Phobius"/>
    </source>
</evidence>
<proteinExistence type="predicted"/>
<feature type="transmembrane region" description="Helical" evidence="1">
    <location>
        <begin position="97"/>
        <end position="116"/>
    </location>
</feature>
<keyword evidence="3" id="KW-1185">Reference proteome</keyword>
<dbReference type="Proteomes" id="UP001596317">
    <property type="component" value="Unassembled WGS sequence"/>
</dbReference>